<accession>A0A1J5T427</accession>
<dbReference type="InterPro" id="IPR004485">
    <property type="entry name" value="Cobalamin_biosynth_CobD/CbiB"/>
</dbReference>
<dbReference type="GO" id="GO:0005886">
    <property type="term" value="C:plasma membrane"/>
    <property type="evidence" value="ECO:0007669"/>
    <property type="project" value="UniProtKB-SubCell"/>
</dbReference>
<dbReference type="PANTHER" id="PTHR34308:SF1">
    <property type="entry name" value="COBALAMIN BIOSYNTHESIS PROTEIN CBIB"/>
    <property type="match status" value="1"/>
</dbReference>
<sequence>MSLLSLIAALLLEQLHPLSSRKYLYTWLAGYVNYFQRNFNAGEAKHGRIAWILAVGLPLILVTSVHFLLLRVHPVFAWAFSVLVLYLTMGFRQFSHYFTDIHVALREKQLDKARALLGEWLGKSCEELSYEEVARVTIEQALLASHRNVFGVVFWFVIFMMLGLGPIGAILYRLTLFLYKRWGTQDEADFGKYGVFARQAYHIMEWLPLRLTASTFAIVGNFEDTAYCWRNQAQNWTDPEAGIILASGAGALGVRLGQTIIQDQQPVFRPELGIGDEADADFMQSAVGLVWRAMVFWLFLLLLLTVANLLG</sequence>
<reference evidence="10" key="1">
    <citation type="submission" date="2016-10" db="EMBL/GenBank/DDBJ databases">
        <title>Sequence of Gallionella enrichment culture.</title>
        <authorList>
            <person name="Poehlein A."/>
            <person name="Muehling M."/>
            <person name="Daniel R."/>
        </authorList>
    </citation>
    <scope>NUCLEOTIDE SEQUENCE</scope>
</reference>
<evidence type="ECO:0000256" key="9">
    <source>
        <dbReference type="SAM" id="Phobius"/>
    </source>
</evidence>
<evidence type="ECO:0000256" key="7">
    <source>
        <dbReference type="ARBA" id="ARBA00022989"/>
    </source>
</evidence>
<dbReference type="UniPathway" id="UPA00148"/>
<feature type="transmembrane region" description="Helical" evidence="9">
    <location>
        <begin position="49"/>
        <end position="69"/>
    </location>
</feature>
<comment type="subcellular location">
    <subcellularLocation>
        <location evidence="1">Cell membrane</location>
        <topology evidence="1">Multi-pass membrane protein</topology>
    </subcellularLocation>
</comment>
<evidence type="ECO:0000256" key="3">
    <source>
        <dbReference type="ARBA" id="ARBA00006263"/>
    </source>
</evidence>
<feature type="transmembrane region" description="Helical" evidence="9">
    <location>
        <begin position="289"/>
        <end position="310"/>
    </location>
</feature>
<organism evidence="10">
    <name type="scientific">mine drainage metagenome</name>
    <dbReference type="NCBI Taxonomy" id="410659"/>
    <lineage>
        <taxon>unclassified sequences</taxon>
        <taxon>metagenomes</taxon>
        <taxon>ecological metagenomes</taxon>
    </lineage>
</organism>
<dbReference type="EMBL" id="MLJW01000009">
    <property type="protein sequence ID" value="OIR15575.1"/>
    <property type="molecule type" value="Genomic_DNA"/>
</dbReference>
<dbReference type="GO" id="GO:0009236">
    <property type="term" value="P:cobalamin biosynthetic process"/>
    <property type="evidence" value="ECO:0007669"/>
    <property type="project" value="UniProtKB-UniPathway"/>
</dbReference>
<evidence type="ECO:0000256" key="5">
    <source>
        <dbReference type="ARBA" id="ARBA00022573"/>
    </source>
</evidence>
<comment type="caution">
    <text evidence="10">The sequence shown here is derived from an EMBL/GenBank/DDBJ whole genome shotgun (WGS) entry which is preliminary data.</text>
</comment>
<evidence type="ECO:0000256" key="2">
    <source>
        <dbReference type="ARBA" id="ARBA00004953"/>
    </source>
</evidence>
<gene>
    <name evidence="10" type="primary">cbiB_3</name>
    <name evidence="10" type="ORF">GALL_38980</name>
</gene>
<dbReference type="AlphaFoldDB" id="A0A1J5T427"/>
<proteinExistence type="inferred from homology"/>
<evidence type="ECO:0000256" key="1">
    <source>
        <dbReference type="ARBA" id="ARBA00004651"/>
    </source>
</evidence>
<keyword evidence="7 9" id="KW-1133">Transmembrane helix</keyword>
<keyword evidence="6 9" id="KW-0812">Transmembrane</keyword>
<dbReference type="Pfam" id="PF03186">
    <property type="entry name" value="CobD_Cbib"/>
    <property type="match status" value="1"/>
</dbReference>
<evidence type="ECO:0000256" key="4">
    <source>
        <dbReference type="ARBA" id="ARBA00022475"/>
    </source>
</evidence>
<keyword evidence="4" id="KW-1003">Cell membrane</keyword>
<dbReference type="NCBIfam" id="NF005792">
    <property type="entry name" value="PRK07630.1"/>
    <property type="match status" value="1"/>
</dbReference>
<evidence type="ECO:0000313" key="10">
    <source>
        <dbReference type="EMBL" id="OIR15575.1"/>
    </source>
</evidence>
<dbReference type="GO" id="GO:0048472">
    <property type="term" value="F:threonine-phosphate decarboxylase activity"/>
    <property type="evidence" value="ECO:0007669"/>
    <property type="project" value="InterPro"/>
</dbReference>
<dbReference type="PANTHER" id="PTHR34308">
    <property type="entry name" value="COBALAMIN BIOSYNTHESIS PROTEIN CBIB"/>
    <property type="match status" value="1"/>
</dbReference>
<feature type="transmembrane region" description="Helical" evidence="9">
    <location>
        <begin position="76"/>
        <end position="94"/>
    </location>
</feature>
<evidence type="ECO:0000256" key="8">
    <source>
        <dbReference type="ARBA" id="ARBA00023136"/>
    </source>
</evidence>
<keyword evidence="5" id="KW-0169">Cobalamin biosynthesis</keyword>
<evidence type="ECO:0000256" key="6">
    <source>
        <dbReference type="ARBA" id="ARBA00022692"/>
    </source>
</evidence>
<comment type="pathway">
    <text evidence="2">Cofactor biosynthesis; adenosylcobalamin biosynthesis.</text>
</comment>
<protein>
    <submittedName>
        <fullName evidence="10">Cobalamin biosynthesis protein CbiB</fullName>
    </submittedName>
</protein>
<comment type="similarity">
    <text evidence="3">Belongs to the CobD/CbiB family.</text>
</comment>
<keyword evidence="8 9" id="KW-0472">Membrane</keyword>
<dbReference type="HAMAP" id="MF_00024">
    <property type="entry name" value="CobD_CbiB"/>
    <property type="match status" value="1"/>
</dbReference>
<name>A0A1J5T427_9ZZZZ</name>
<feature type="transmembrane region" description="Helical" evidence="9">
    <location>
        <begin position="152"/>
        <end position="172"/>
    </location>
</feature>